<evidence type="ECO:0000259" key="2">
    <source>
        <dbReference type="Pfam" id="PF20237"/>
    </source>
</evidence>
<gene>
    <name evidence="3" type="ORF">FJTKL_07298</name>
</gene>
<keyword evidence="1" id="KW-1133">Transmembrane helix</keyword>
<evidence type="ECO:0000313" key="3">
    <source>
        <dbReference type="EMBL" id="KAL2286061.1"/>
    </source>
</evidence>
<proteinExistence type="predicted"/>
<evidence type="ECO:0000313" key="4">
    <source>
        <dbReference type="Proteomes" id="UP001600888"/>
    </source>
</evidence>
<feature type="transmembrane region" description="Helical" evidence="1">
    <location>
        <begin position="139"/>
        <end position="158"/>
    </location>
</feature>
<dbReference type="Pfam" id="PF20237">
    <property type="entry name" value="DUF6594"/>
    <property type="match status" value="1"/>
</dbReference>
<reference evidence="3 4" key="1">
    <citation type="submission" date="2024-03" db="EMBL/GenBank/DDBJ databases">
        <title>A high-quality draft genome sequence of Diaporthe vaccinii, a causative agent of upright dieback and viscid rot disease in cranberry plants.</title>
        <authorList>
            <person name="Sarrasin M."/>
            <person name="Lang B.F."/>
            <person name="Burger G."/>
        </authorList>
    </citation>
    <scope>NUCLEOTIDE SEQUENCE [LARGE SCALE GENOMIC DNA]</scope>
    <source>
        <strain evidence="3 4">IS7</strain>
    </source>
</reference>
<dbReference type="Proteomes" id="UP001600888">
    <property type="component" value="Unassembled WGS sequence"/>
</dbReference>
<sequence>MEKYITELSRLRSPPKSQLQSLQDWLVDSKGGHSFLKDAGFEFFTWRNKNTEAYISLQSAQDESYVFSRFMTRVIARIFHRVVGEKMKVGTVIDEEASLVSYSDSKLSRASNVVALVVSSVLPVMTIFVLNTVNTTNQRVGLTMLFTAVFAVLLAVFSNAKSVEIFGATATFAAIEVVFIGSAIGKSGP</sequence>
<keyword evidence="1" id="KW-0812">Transmembrane</keyword>
<keyword evidence="4" id="KW-1185">Reference proteome</keyword>
<keyword evidence="1" id="KW-0472">Membrane</keyword>
<feature type="domain" description="DUF6594" evidence="2">
    <location>
        <begin position="8"/>
        <end position="177"/>
    </location>
</feature>
<feature type="transmembrane region" description="Helical" evidence="1">
    <location>
        <begin position="165"/>
        <end position="184"/>
    </location>
</feature>
<dbReference type="PANTHER" id="PTHR34502">
    <property type="entry name" value="DUF6594 DOMAIN-CONTAINING PROTEIN-RELATED"/>
    <property type="match status" value="1"/>
</dbReference>
<dbReference type="InterPro" id="IPR046529">
    <property type="entry name" value="DUF6594"/>
</dbReference>
<protein>
    <recommendedName>
        <fullName evidence="2">DUF6594 domain-containing protein</fullName>
    </recommendedName>
</protein>
<evidence type="ECO:0000256" key="1">
    <source>
        <dbReference type="SAM" id="Phobius"/>
    </source>
</evidence>
<dbReference type="PANTHER" id="PTHR34502:SF5">
    <property type="entry name" value="DUF6594 DOMAIN-CONTAINING PROTEIN"/>
    <property type="match status" value="1"/>
</dbReference>
<comment type="caution">
    <text evidence="3">The sequence shown here is derived from an EMBL/GenBank/DDBJ whole genome shotgun (WGS) entry which is preliminary data.</text>
</comment>
<name>A0ABR4EUX7_9PEZI</name>
<accession>A0ABR4EUX7</accession>
<dbReference type="EMBL" id="JBAWTH010000026">
    <property type="protein sequence ID" value="KAL2286061.1"/>
    <property type="molecule type" value="Genomic_DNA"/>
</dbReference>
<organism evidence="3 4">
    <name type="scientific">Diaporthe vaccinii</name>
    <dbReference type="NCBI Taxonomy" id="105482"/>
    <lineage>
        <taxon>Eukaryota</taxon>
        <taxon>Fungi</taxon>
        <taxon>Dikarya</taxon>
        <taxon>Ascomycota</taxon>
        <taxon>Pezizomycotina</taxon>
        <taxon>Sordariomycetes</taxon>
        <taxon>Sordariomycetidae</taxon>
        <taxon>Diaporthales</taxon>
        <taxon>Diaporthaceae</taxon>
        <taxon>Diaporthe</taxon>
        <taxon>Diaporthe eres species complex</taxon>
    </lineage>
</organism>
<feature type="transmembrane region" description="Helical" evidence="1">
    <location>
        <begin position="113"/>
        <end position="133"/>
    </location>
</feature>